<name>A0A075LK69_9BACI</name>
<feature type="signal peptide" evidence="2">
    <location>
        <begin position="1"/>
        <end position="27"/>
    </location>
</feature>
<evidence type="ECO:0000256" key="1">
    <source>
        <dbReference type="SAM" id="MobiDB-lite"/>
    </source>
</evidence>
<evidence type="ECO:0000313" key="3">
    <source>
        <dbReference type="EMBL" id="AIF66506.1"/>
    </source>
</evidence>
<reference evidence="3 4" key="1">
    <citation type="submission" date="2014-07" db="EMBL/GenBank/DDBJ databases">
        <title>Complete genome sequence of a moderately halophilic bacterium Terribacillus aidingensis MP602, isolated from Cryptomeria fortunei in Tianmu mountain in China.</title>
        <authorList>
            <person name="Wang Y."/>
            <person name="Lu P."/>
            <person name="Zhang L."/>
        </authorList>
    </citation>
    <scope>NUCLEOTIDE SEQUENCE [LARGE SCALE GENOMIC DNA]</scope>
    <source>
        <strain evidence="3 4">MP602</strain>
    </source>
</reference>
<keyword evidence="2" id="KW-0732">Signal</keyword>
<dbReference type="HOGENOM" id="CLU_103686_1_0_9"/>
<evidence type="ECO:0000256" key="2">
    <source>
        <dbReference type="SAM" id="SignalP"/>
    </source>
</evidence>
<feature type="compositionally biased region" description="Basic and acidic residues" evidence="1">
    <location>
        <begin position="83"/>
        <end position="92"/>
    </location>
</feature>
<organism evidence="3 4">
    <name type="scientific">Terribacillus saccharophilus</name>
    <dbReference type="NCBI Taxonomy" id="361277"/>
    <lineage>
        <taxon>Bacteria</taxon>
        <taxon>Bacillati</taxon>
        <taxon>Bacillota</taxon>
        <taxon>Bacilli</taxon>
        <taxon>Bacillales</taxon>
        <taxon>Bacillaceae</taxon>
        <taxon>Terribacillus</taxon>
    </lineage>
</organism>
<feature type="chain" id="PRO_5039441313" description="Lipoprotein" evidence="2">
    <location>
        <begin position="28"/>
        <end position="244"/>
    </location>
</feature>
<feature type="compositionally biased region" description="Acidic residues" evidence="1">
    <location>
        <begin position="48"/>
        <end position="66"/>
    </location>
</feature>
<feature type="compositionally biased region" description="Low complexity" evidence="1">
    <location>
        <begin position="93"/>
        <end position="103"/>
    </location>
</feature>
<evidence type="ECO:0000313" key="4">
    <source>
        <dbReference type="Proteomes" id="UP000027980"/>
    </source>
</evidence>
<dbReference type="Proteomes" id="UP000027980">
    <property type="component" value="Chromosome"/>
</dbReference>
<protein>
    <recommendedName>
        <fullName evidence="5">Lipoprotein</fullName>
    </recommendedName>
</protein>
<sequence length="244" mass="26862">MKKFSKMSYMYTVVLSLVLVLTGCTNNNNEESSSVTPTASATNQQEVKEDDEVADTDDNSDSEADSEATAADKSEENSTDASETEKLKHSSEETNTNENSTNTYSKDEPLAEYSSQEIEYARVWLQLGPNQQIDGLYVRHIPAGTTLEPDHFPIVSYPEDVVQLSGSRIVDGSVTYSSNGDGTINVYNVPLPGRWYGGSPTPPEGLDEETMREELEDIINNTELVYINPGNDDAVKKIIELISE</sequence>
<dbReference type="EMBL" id="CP008876">
    <property type="protein sequence ID" value="AIF66506.1"/>
    <property type="molecule type" value="Genomic_DNA"/>
</dbReference>
<feature type="compositionally biased region" description="Polar residues" evidence="1">
    <location>
        <begin position="35"/>
        <end position="45"/>
    </location>
</feature>
<feature type="region of interest" description="Disordered" evidence="1">
    <location>
        <begin position="28"/>
        <end position="108"/>
    </location>
</feature>
<dbReference type="PROSITE" id="PS51257">
    <property type="entry name" value="PROKAR_LIPOPROTEIN"/>
    <property type="match status" value="1"/>
</dbReference>
<proteinExistence type="predicted"/>
<gene>
    <name evidence="3" type="ORF">GZ22_07580</name>
</gene>
<evidence type="ECO:0008006" key="5">
    <source>
        <dbReference type="Google" id="ProtNLM"/>
    </source>
</evidence>
<dbReference type="AlphaFoldDB" id="A0A075LK69"/>
<accession>A0A075LK69</accession>
<dbReference type="KEGG" id="tap:GZ22_07580"/>